<accession>A0A4U0WYF5</accession>
<feature type="non-terminal residue" evidence="1">
    <location>
        <position position="1"/>
    </location>
</feature>
<protein>
    <submittedName>
        <fullName evidence="1">Uncharacterized protein</fullName>
    </submittedName>
</protein>
<keyword evidence="2" id="KW-1185">Reference proteome</keyword>
<comment type="caution">
    <text evidence="1">The sequence shown here is derived from an EMBL/GenBank/DDBJ whole genome shotgun (WGS) entry which is preliminary data.</text>
</comment>
<sequence length="235" mass="26690">TPAHACPTYTVVALGVIQEILYGVESTVSSLAHWMRTADLAARVKGVKVTQGVVPESVEAIESLDPIANPGHHRRQKRHCGPGHYIRRATLNNKATSNHKSTLSLGMPKIYIAVYTPRQGNHYHWAIYVKCKPPRIIEITGSHPEFKFNTVETKPENTTPHKESIEIGDINDSDMPEFYSIMRRVEIDNDTVDWNCQDYVLEALDELTEECVLDEDDETYKKGRRRAKNKYYGPQ</sequence>
<dbReference type="InterPro" id="IPR046670">
    <property type="entry name" value="DUF6540"/>
</dbReference>
<gene>
    <name evidence="1" type="ORF">B0A55_11661</name>
</gene>
<reference evidence="1 2" key="1">
    <citation type="submission" date="2017-03" db="EMBL/GenBank/DDBJ databases">
        <title>Genomes of endolithic fungi from Antarctica.</title>
        <authorList>
            <person name="Coleine C."/>
            <person name="Masonjones S."/>
            <person name="Stajich J.E."/>
        </authorList>
    </citation>
    <scope>NUCLEOTIDE SEQUENCE [LARGE SCALE GENOMIC DNA]</scope>
    <source>
        <strain evidence="1 2">CCFEE 5184</strain>
    </source>
</reference>
<name>A0A4U0WYF5_9PEZI</name>
<dbReference type="AlphaFoldDB" id="A0A4U0WYF5"/>
<dbReference type="Proteomes" id="UP000309340">
    <property type="component" value="Unassembled WGS sequence"/>
</dbReference>
<proteinExistence type="predicted"/>
<evidence type="ECO:0000313" key="2">
    <source>
        <dbReference type="Proteomes" id="UP000309340"/>
    </source>
</evidence>
<dbReference type="EMBL" id="NAJQ01000609">
    <property type="protein sequence ID" value="TKA66905.1"/>
    <property type="molecule type" value="Genomic_DNA"/>
</dbReference>
<evidence type="ECO:0000313" key="1">
    <source>
        <dbReference type="EMBL" id="TKA66905.1"/>
    </source>
</evidence>
<dbReference type="OrthoDB" id="37659at2759"/>
<organism evidence="1 2">
    <name type="scientific">Friedmanniomyces simplex</name>
    <dbReference type="NCBI Taxonomy" id="329884"/>
    <lineage>
        <taxon>Eukaryota</taxon>
        <taxon>Fungi</taxon>
        <taxon>Dikarya</taxon>
        <taxon>Ascomycota</taxon>
        <taxon>Pezizomycotina</taxon>
        <taxon>Dothideomycetes</taxon>
        <taxon>Dothideomycetidae</taxon>
        <taxon>Mycosphaerellales</taxon>
        <taxon>Teratosphaeriaceae</taxon>
        <taxon>Friedmanniomyces</taxon>
    </lineage>
</organism>
<dbReference type="Pfam" id="PF20174">
    <property type="entry name" value="DUF6540"/>
    <property type="match status" value="1"/>
</dbReference>